<evidence type="ECO:0000313" key="2">
    <source>
        <dbReference type="Proteomes" id="UP000642180"/>
    </source>
</evidence>
<evidence type="ECO:0000313" key="1">
    <source>
        <dbReference type="EMBL" id="GGI21093.1"/>
    </source>
</evidence>
<dbReference type="EMBL" id="BMDI01000003">
    <property type="protein sequence ID" value="GGI21093.1"/>
    <property type="molecule type" value="Genomic_DNA"/>
</dbReference>
<proteinExistence type="predicted"/>
<accession>A0A8J3F4C1</accession>
<keyword evidence="2" id="KW-1185">Reference proteome</keyword>
<reference evidence="2" key="1">
    <citation type="journal article" date="2019" name="Int. J. Syst. Evol. Microbiol.">
        <title>The Global Catalogue of Microorganisms (GCM) 10K type strain sequencing project: providing services to taxonomists for standard genome sequencing and annotation.</title>
        <authorList>
            <consortium name="The Broad Institute Genomics Platform"/>
            <consortium name="The Broad Institute Genome Sequencing Center for Infectious Disease"/>
            <person name="Wu L."/>
            <person name="Ma J."/>
        </authorList>
    </citation>
    <scope>NUCLEOTIDE SEQUENCE [LARGE SCALE GENOMIC DNA]</scope>
    <source>
        <strain evidence="2">CCM 2767</strain>
    </source>
</reference>
<gene>
    <name evidence="1" type="ORF">GCM10008066_27340</name>
</gene>
<comment type="caution">
    <text evidence="1">The sequence shown here is derived from an EMBL/GenBank/DDBJ whole genome shotgun (WGS) entry which is preliminary data.</text>
</comment>
<protein>
    <submittedName>
        <fullName evidence="1">Uncharacterized protein</fullName>
    </submittedName>
</protein>
<dbReference type="RefSeq" id="WP_188381947.1">
    <property type="nucleotide sequence ID" value="NZ_BMDI01000003.1"/>
</dbReference>
<organism evidence="1 2">
    <name type="scientific">Oxalicibacterium faecigallinarum</name>
    <dbReference type="NCBI Taxonomy" id="573741"/>
    <lineage>
        <taxon>Bacteria</taxon>
        <taxon>Pseudomonadati</taxon>
        <taxon>Pseudomonadota</taxon>
        <taxon>Betaproteobacteria</taxon>
        <taxon>Burkholderiales</taxon>
        <taxon>Oxalobacteraceae</taxon>
        <taxon>Oxalicibacterium</taxon>
    </lineage>
</organism>
<name>A0A8J3F4C1_9BURK</name>
<dbReference type="AlphaFoldDB" id="A0A8J3F4C1"/>
<dbReference type="Proteomes" id="UP000642180">
    <property type="component" value="Unassembled WGS sequence"/>
</dbReference>
<sequence>MWSTTPPVIDCSRYGLNKAPENTTFLRRYARQLLRDIRQAPASRALPVLRRLITQKVTPELLLQDLYAVRDSIQLKHVLHMLARELGYPAWERCKMEIDRQPVSMLDRYRLDMGMYADYQQNWFANRASADAWQAEHGGYLIQYGQQVVAVLQ</sequence>